<name>A0AAD6GED3_9EURO</name>
<accession>A0AAD6GED3</accession>
<protein>
    <submittedName>
        <fullName evidence="1">Uncharacterized protein</fullName>
    </submittedName>
</protein>
<evidence type="ECO:0000313" key="2">
    <source>
        <dbReference type="Proteomes" id="UP001220324"/>
    </source>
</evidence>
<organism evidence="1 2">
    <name type="scientific">Penicillium frequentans</name>
    <dbReference type="NCBI Taxonomy" id="3151616"/>
    <lineage>
        <taxon>Eukaryota</taxon>
        <taxon>Fungi</taxon>
        <taxon>Dikarya</taxon>
        <taxon>Ascomycota</taxon>
        <taxon>Pezizomycotina</taxon>
        <taxon>Eurotiomycetes</taxon>
        <taxon>Eurotiomycetidae</taxon>
        <taxon>Eurotiales</taxon>
        <taxon>Aspergillaceae</taxon>
        <taxon>Penicillium</taxon>
    </lineage>
</organism>
<sequence>MRQTSDVELIAEKDFTDMEEIQKTVETGTEANAGSDPVVPVVQFAPARKSIHGTNCSFPTSKRTD</sequence>
<keyword evidence="2" id="KW-1185">Reference proteome</keyword>
<comment type="caution">
    <text evidence="1">The sequence shown here is derived from an EMBL/GenBank/DDBJ whole genome shotgun (WGS) entry which is preliminary data.</text>
</comment>
<dbReference type="AlphaFoldDB" id="A0AAD6GED3"/>
<proteinExistence type="predicted"/>
<gene>
    <name evidence="1" type="ORF">N7494_007633</name>
</gene>
<dbReference type="Proteomes" id="UP001220324">
    <property type="component" value="Unassembled WGS sequence"/>
</dbReference>
<reference evidence="1 2" key="1">
    <citation type="journal article" date="2023" name="IMA Fungus">
        <title>Comparative genomic study of the Penicillium genus elucidates a diverse pangenome and 15 lateral gene transfer events.</title>
        <authorList>
            <person name="Petersen C."/>
            <person name="Sorensen T."/>
            <person name="Nielsen M.R."/>
            <person name="Sondergaard T.E."/>
            <person name="Sorensen J.L."/>
            <person name="Fitzpatrick D.A."/>
            <person name="Frisvad J.C."/>
            <person name="Nielsen K.L."/>
        </authorList>
    </citation>
    <scope>NUCLEOTIDE SEQUENCE [LARGE SCALE GENOMIC DNA]</scope>
    <source>
        <strain evidence="1 2">IBT 35679</strain>
    </source>
</reference>
<dbReference type="EMBL" id="JAQIZZ010000006">
    <property type="protein sequence ID" value="KAJ5538154.1"/>
    <property type="molecule type" value="Genomic_DNA"/>
</dbReference>
<evidence type="ECO:0000313" key="1">
    <source>
        <dbReference type="EMBL" id="KAJ5538154.1"/>
    </source>
</evidence>